<dbReference type="InterPro" id="IPR013324">
    <property type="entry name" value="RNA_pol_sigma_r3/r4-like"/>
</dbReference>
<reference evidence="4 5" key="1">
    <citation type="submission" date="2016-03" db="EMBL/GenBank/DDBJ databases">
        <title>Draft Genome Assembly of Pseudomonas putida strain CBF10-2.</title>
        <authorList>
            <person name="Iyer R.S."/>
            <person name="Damania A."/>
        </authorList>
    </citation>
    <scope>NUCLEOTIDE SEQUENCE [LARGE SCALE GENOMIC DNA]</scope>
    <source>
        <strain evidence="4 5">CBF10-2</strain>
    </source>
</reference>
<protein>
    <recommendedName>
        <fullName evidence="6">Sigma-70 family RNA polymerase sigma factor</fullName>
    </recommendedName>
</protein>
<dbReference type="SUPFAM" id="SSF88659">
    <property type="entry name" value="Sigma3 and sigma4 domains of RNA polymerase sigma factors"/>
    <property type="match status" value="1"/>
</dbReference>
<dbReference type="GO" id="GO:0006352">
    <property type="term" value="P:DNA-templated transcription initiation"/>
    <property type="evidence" value="ECO:0007669"/>
    <property type="project" value="InterPro"/>
</dbReference>
<dbReference type="Gene3D" id="1.10.1740.10">
    <property type="match status" value="1"/>
</dbReference>
<gene>
    <name evidence="4" type="ORF">AYO28_16765</name>
</gene>
<comment type="caution">
    <text evidence="4">The sequence shown here is derived from an EMBL/GenBank/DDBJ whole genome shotgun (WGS) entry which is preliminary data.</text>
</comment>
<feature type="domain" description="RNA polymerase sigma factor 70 region 4 type 2" evidence="3">
    <location>
        <begin position="113"/>
        <end position="165"/>
    </location>
</feature>
<dbReference type="Proteomes" id="UP000077752">
    <property type="component" value="Unassembled WGS sequence"/>
</dbReference>
<dbReference type="EMBL" id="LUCV01000015">
    <property type="protein sequence ID" value="OAI92872.1"/>
    <property type="molecule type" value="Genomic_DNA"/>
</dbReference>
<dbReference type="InterPro" id="IPR012373">
    <property type="entry name" value="Ferrdict_sens_TM"/>
</dbReference>
<name>A0A177SPD5_PSEPU</name>
<evidence type="ECO:0000313" key="5">
    <source>
        <dbReference type="Proteomes" id="UP000077752"/>
    </source>
</evidence>
<evidence type="ECO:0000259" key="2">
    <source>
        <dbReference type="Pfam" id="PF04773"/>
    </source>
</evidence>
<dbReference type="PANTHER" id="PTHR30273:SF2">
    <property type="entry name" value="PROTEIN FECR"/>
    <property type="match status" value="1"/>
</dbReference>
<dbReference type="SUPFAM" id="SSF88946">
    <property type="entry name" value="Sigma2 domain of RNA polymerase sigma factors"/>
    <property type="match status" value="1"/>
</dbReference>
<evidence type="ECO:0000259" key="1">
    <source>
        <dbReference type="Pfam" id="PF04542"/>
    </source>
</evidence>
<dbReference type="PANTHER" id="PTHR30273">
    <property type="entry name" value="PERIPLASMIC SIGNAL SENSOR AND SIGMA FACTOR ACTIVATOR FECR-RELATED"/>
    <property type="match status" value="1"/>
</dbReference>
<dbReference type="Pfam" id="PF04542">
    <property type="entry name" value="Sigma70_r2"/>
    <property type="match status" value="1"/>
</dbReference>
<proteinExistence type="predicted"/>
<feature type="domain" description="FecR protein" evidence="2">
    <location>
        <begin position="213"/>
        <end position="303"/>
    </location>
</feature>
<dbReference type="Gene3D" id="3.55.50.30">
    <property type="match status" value="1"/>
</dbReference>
<sequence>MAEPLDDALARARFLQVFLAQRGRMENLVRRRVGCRATAADLVQELFLRFWRRPQIGIEALESYLMRCAGNIAIDHLRSEGARERVNESLPEPLELPQESQPEAAFEASSDLRRIEAALRELPERTRQIFLLNRIHGRTYGEIAKVMALSQSAVEKHMMRALEACKASIANEPVPVPKARKLGGLAAAAFLLLMLGTGAGWHPADWLRDLGADYVAPVGQIREVTLADNSHLVLDADTAIRVDFSHGQRRIEVQRGAVFFHVSHTGQPFVVETEGGRTEVLGTQFEVRQQAGGAQVTVLSGRVGVTAGAGQAQQVLTANQQVEYHDGQAGRVHGVDSQNSLAWRQGWLNYYEVPLSQVVDDLARYYPGRIILLDRQLGARKVSGSFPGNDPLAALDALGAVTGFQRHTLFGRVTLLR</sequence>
<evidence type="ECO:0008006" key="6">
    <source>
        <dbReference type="Google" id="ProtNLM"/>
    </source>
</evidence>
<feature type="domain" description="RNA polymerase sigma-70 region 2" evidence="1">
    <location>
        <begin position="24"/>
        <end position="81"/>
    </location>
</feature>
<dbReference type="Gene3D" id="1.10.10.10">
    <property type="entry name" value="Winged helix-like DNA-binding domain superfamily/Winged helix DNA-binding domain"/>
    <property type="match status" value="1"/>
</dbReference>
<dbReference type="InterPro" id="IPR036388">
    <property type="entry name" value="WH-like_DNA-bd_sf"/>
</dbReference>
<accession>A0A177SPD5</accession>
<dbReference type="CDD" id="cd06171">
    <property type="entry name" value="Sigma70_r4"/>
    <property type="match status" value="1"/>
</dbReference>
<dbReference type="InterPro" id="IPR006860">
    <property type="entry name" value="FecR"/>
</dbReference>
<dbReference type="Gene3D" id="2.60.120.1440">
    <property type="match status" value="1"/>
</dbReference>
<dbReference type="Pfam" id="PF04773">
    <property type="entry name" value="FecR"/>
    <property type="match status" value="1"/>
</dbReference>
<dbReference type="InterPro" id="IPR013325">
    <property type="entry name" value="RNA_pol_sigma_r2"/>
</dbReference>
<dbReference type="InterPro" id="IPR014284">
    <property type="entry name" value="RNA_pol_sigma-70_dom"/>
</dbReference>
<dbReference type="GO" id="GO:0016989">
    <property type="term" value="F:sigma factor antagonist activity"/>
    <property type="evidence" value="ECO:0007669"/>
    <property type="project" value="TreeGrafter"/>
</dbReference>
<dbReference type="InterPro" id="IPR007627">
    <property type="entry name" value="RNA_pol_sigma70_r2"/>
</dbReference>
<organism evidence="4 5">
    <name type="scientific">Pseudomonas putida</name>
    <name type="common">Arthrobacter siderocapsulatus</name>
    <dbReference type="NCBI Taxonomy" id="303"/>
    <lineage>
        <taxon>Bacteria</taxon>
        <taxon>Pseudomonadati</taxon>
        <taxon>Pseudomonadota</taxon>
        <taxon>Gammaproteobacteria</taxon>
        <taxon>Pseudomonadales</taxon>
        <taxon>Pseudomonadaceae</taxon>
        <taxon>Pseudomonas</taxon>
    </lineage>
</organism>
<dbReference type="NCBIfam" id="TIGR02937">
    <property type="entry name" value="sigma70-ECF"/>
    <property type="match status" value="1"/>
</dbReference>
<dbReference type="InterPro" id="IPR013249">
    <property type="entry name" value="RNA_pol_sigma70_r4_t2"/>
</dbReference>
<dbReference type="GO" id="GO:0003677">
    <property type="term" value="F:DNA binding"/>
    <property type="evidence" value="ECO:0007669"/>
    <property type="project" value="InterPro"/>
</dbReference>
<evidence type="ECO:0000313" key="4">
    <source>
        <dbReference type="EMBL" id="OAI92872.1"/>
    </source>
</evidence>
<dbReference type="RefSeq" id="WP_064302735.1">
    <property type="nucleotide sequence ID" value="NZ_LUCV01000015.1"/>
</dbReference>
<dbReference type="GO" id="GO:0016987">
    <property type="term" value="F:sigma factor activity"/>
    <property type="evidence" value="ECO:0007669"/>
    <property type="project" value="InterPro"/>
</dbReference>
<dbReference type="AlphaFoldDB" id="A0A177SPD5"/>
<dbReference type="Pfam" id="PF08281">
    <property type="entry name" value="Sigma70_r4_2"/>
    <property type="match status" value="1"/>
</dbReference>
<evidence type="ECO:0000259" key="3">
    <source>
        <dbReference type="Pfam" id="PF08281"/>
    </source>
</evidence>